<evidence type="ECO:0000313" key="2">
    <source>
        <dbReference type="Proteomes" id="UP001283212"/>
    </source>
</evidence>
<protein>
    <submittedName>
        <fullName evidence="1">Uncharacterized protein</fullName>
    </submittedName>
</protein>
<organism evidence="1 2">
    <name type="scientific">Methanorbis rubei</name>
    <dbReference type="NCBI Taxonomy" id="3028300"/>
    <lineage>
        <taxon>Archaea</taxon>
        <taxon>Methanobacteriati</taxon>
        <taxon>Methanobacteriota</taxon>
        <taxon>Stenosarchaea group</taxon>
        <taxon>Methanomicrobia</taxon>
        <taxon>Methanomicrobiales</taxon>
        <taxon>Methanocorpusculaceae</taxon>
        <taxon>Methanorbis</taxon>
    </lineage>
</organism>
<sequence>MNKTPPEAIYVDWRNLEYDYTHNRVSYVSVKELEQHQHNPETSQLGTLSIW</sequence>
<dbReference type="Proteomes" id="UP001283212">
    <property type="component" value="Unassembled WGS sequence"/>
</dbReference>
<dbReference type="AlphaFoldDB" id="A0AAE4SDM9"/>
<accession>A0AAE4SDM9</accession>
<proteinExistence type="predicted"/>
<comment type="caution">
    <text evidence="1">The sequence shown here is derived from an EMBL/GenBank/DDBJ whole genome shotgun (WGS) entry which is preliminary data.</text>
</comment>
<evidence type="ECO:0000313" key="1">
    <source>
        <dbReference type="EMBL" id="MDV0443750.1"/>
    </source>
</evidence>
<dbReference type="EMBL" id="JAWDKB010000004">
    <property type="protein sequence ID" value="MDV0443750.1"/>
    <property type="molecule type" value="Genomic_DNA"/>
</dbReference>
<keyword evidence="2" id="KW-1185">Reference proteome</keyword>
<name>A0AAE4SDM9_9EURY</name>
<reference evidence="1 2" key="1">
    <citation type="submission" date="2023-06" db="EMBL/GenBank/DDBJ databases">
        <title>Genome sequence of Methancorpusculaceae sp. Cs1.</title>
        <authorList>
            <person name="Protasov E."/>
            <person name="Platt K."/>
            <person name="Poehlein A."/>
            <person name="Daniel R."/>
            <person name="Brune A."/>
        </authorList>
    </citation>
    <scope>NUCLEOTIDE SEQUENCE [LARGE SCALE GENOMIC DNA]</scope>
    <source>
        <strain evidence="1 2">Cs1</strain>
    </source>
</reference>
<gene>
    <name evidence="1" type="ORF">McpCs1_11310</name>
</gene>